<evidence type="ECO:0000313" key="1">
    <source>
        <dbReference type="EMBL" id="SVB38708.1"/>
    </source>
</evidence>
<dbReference type="InterPro" id="IPR014746">
    <property type="entry name" value="Gln_synth/guanido_kin_cat_dom"/>
</dbReference>
<proteinExistence type="predicted"/>
<accession>A0A382DJY5</accession>
<reference evidence="1" key="1">
    <citation type="submission" date="2018-05" db="EMBL/GenBank/DDBJ databases">
        <authorList>
            <person name="Lanie J.A."/>
            <person name="Ng W.-L."/>
            <person name="Kazmierczak K.M."/>
            <person name="Andrzejewski T.M."/>
            <person name="Davidsen T.M."/>
            <person name="Wayne K.J."/>
            <person name="Tettelin H."/>
            <person name="Glass J.I."/>
            <person name="Rusch D."/>
            <person name="Podicherti R."/>
            <person name="Tsui H.-C.T."/>
            <person name="Winkler M.E."/>
        </authorList>
    </citation>
    <scope>NUCLEOTIDE SEQUENCE</scope>
</reference>
<dbReference type="AlphaFoldDB" id="A0A382DJY5"/>
<dbReference type="Gene3D" id="3.30.590.20">
    <property type="match status" value="1"/>
</dbReference>
<gene>
    <name evidence="1" type="ORF">METZ01_LOCUS191562</name>
</gene>
<name>A0A382DJY5_9ZZZZ</name>
<dbReference type="GO" id="GO:0003824">
    <property type="term" value="F:catalytic activity"/>
    <property type="evidence" value="ECO:0007669"/>
    <property type="project" value="InterPro"/>
</dbReference>
<dbReference type="SUPFAM" id="SSF55931">
    <property type="entry name" value="Glutamine synthetase/guanido kinase"/>
    <property type="match status" value="1"/>
</dbReference>
<feature type="non-terminal residue" evidence="1">
    <location>
        <position position="53"/>
    </location>
</feature>
<sequence length="53" mass="5924">MLVDKETRKLAVNPPKSLLDECKELIGSQVTNELLLSQIEIGTKVCNNIQEAR</sequence>
<dbReference type="EMBL" id="UINC01039759">
    <property type="protein sequence ID" value="SVB38708.1"/>
    <property type="molecule type" value="Genomic_DNA"/>
</dbReference>
<organism evidence="1">
    <name type="scientific">marine metagenome</name>
    <dbReference type="NCBI Taxonomy" id="408172"/>
    <lineage>
        <taxon>unclassified sequences</taxon>
        <taxon>metagenomes</taxon>
        <taxon>ecological metagenomes</taxon>
    </lineage>
</organism>
<protein>
    <submittedName>
        <fullName evidence="1">Uncharacterized protein</fullName>
    </submittedName>
</protein>